<keyword evidence="1" id="KW-0472">Membrane</keyword>
<evidence type="ECO:0000313" key="2">
    <source>
        <dbReference type="EMBL" id="CAD7649220.1"/>
    </source>
</evidence>
<keyword evidence="1" id="KW-1133">Transmembrane helix</keyword>
<dbReference type="Proteomes" id="UP000728032">
    <property type="component" value="Unassembled WGS sequence"/>
</dbReference>
<accession>A0A7R9QKC4</accession>
<gene>
    <name evidence="2" type="ORF">ONB1V03_LOCUS7170</name>
</gene>
<reference evidence="2" key="1">
    <citation type="submission" date="2020-11" db="EMBL/GenBank/DDBJ databases">
        <authorList>
            <person name="Tran Van P."/>
        </authorList>
    </citation>
    <scope>NUCLEOTIDE SEQUENCE</scope>
</reference>
<proteinExistence type="predicted"/>
<dbReference type="EMBL" id="CAJPVJ010003523">
    <property type="protein sequence ID" value="CAG2167673.1"/>
    <property type="molecule type" value="Genomic_DNA"/>
</dbReference>
<dbReference type="OrthoDB" id="6492612at2759"/>
<dbReference type="EMBL" id="OC918348">
    <property type="protein sequence ID" value="CAD7649220.1"/>
    <property type="molecule type" value="Genomic_DNA"/>
</dbReference>
<keyword evidence="1" id="KW-0812">Transmembrane</keyword>
<feature type="transmembrane region" description="Helical" evidence="1">
    <location>
        <begin position="7"/>
        <end position="27"/>
    </location>
</feature>
<organism evidence="2">
    <name type="scientific">Oppiella nova</name>
    <dbReference type="NCBI Taxonomy" id="334625"/>
    <lineage>
        <taxon>Eukaryota</taxon>
        <taxon>Metazoa</taxon>
        <taxon>Ecdysozoa</taxon>
        <taxon>Arthropoda</taxon>
        <taxon>Chelicerata</taxon>
        <taxon>Arachnida</taxon>
        <taxon>Acari</taxon>
        <taxon>Acariformes</taxon>
        <taxon>Sarcoptiformes</taxon>
        <taxon>Oribatida</taxon>
        <taxon>Brachypylina</taxon>
        <taxon>Oppioidea</taxon>
        <taxon>Oppiidae</taxon>
        <taxon>Oppiella</taxon>
    </lineage>
</organism>
<sequence length="152" mass="16563">MPQSKHLNYYGFLGLFVALASVASFFILKNKDCTIFTGDDYPKLEIIQITGTITGGILFILSFFNIAGILYDIKILFFAAIVAILVIAGVMFWGAFVAFSEPCKEFFLGINASVFDKNAFKAEDGANIAIMVLDALAGLMLSSIGFTFGKRL</sequence>
<keyword evidence="3" id="KW-1185">Reference proteome</keyword>
<name>A0A7R9QKC4_9ACAR</name>
<dbReference type="AlphaFoldDB" id="A0A7R9QKC4"/>
<evidence type="ECO:0000256" key="1">
    <source>
        <dbReference type="SAM" id="Phobius"/>
    </source>
</evidence>
<feature type="transmembrane region" description="Helical" evidence="1">
    <location>
        <begin position="47"/>
        <end position="68"/>
    </location>
</feature>
<feature type="transmembrane region" description="Helical" evidence="1">
    <location>
        <begin position="75"/>
        <end position="99"/>
    </location>
</feature>
<protein>
    <submittedName>
        <fullName evidence="2">Uncharacterized protein</fullName>
    </submittedName>
</protein>
<feature type="transmembrane region" description="Helical" evidence="1">
    <location>
        <begin position="128"/>
        <end position="148"/>
    </location>
</feature>
<evidence type="ECO:0000313" key="3">
    <source>
        <dbReference type="Proteomes" id="UP000728032"/>
    </source>
</evidence>